<organism evidence="2 3">
    <name type="scientific">Janibacter alittae</name>
    <dbReference type="NCBI Taxonomy" id="3115209"/>
    <lineage>
        <taxon>Bacteria</taxon>
        <taxon>Bacillati</taxon>
        <taxon>Actinomycetota</taxon>
        <taxon>Actinomycetes</taxon>
        <taxon>Micrococcales</taxon>
        <taxon>Intrasporangiaceae</taxon>
        <taxon>Janibacter</taxon>
    </lineage>
</organism>
<keyword evidence="1" id="KW-0808">Transferase</keyword>
<dbReference type="RefSeq" id="WP_338752551.1">
    <property type="nucleotide sequence ID" value="NZ_CP144913.1"/>
</dbReference>
<dbReference type="Proteomes" id="UP001382727">
    <property type="component" value="Chromosome"/>
</dbReference>
<evidence type="ECO:0000313" key="2">
    <source>
        <dbReference type="EMBL" id="WXB78086.1"/>
    </source>
</evidence>
<name>A0ABZ2MLW4_9MICO</name>
<dbReference type="EMBL" id="CP144913">
    <property type="protein sequence ID" value="WXB78086.1"/>
    <property type="molecule type" value="Genomic_DNA"/>
</dbReference>
<dbReference type="InterPro" id="IPR037171">
    <property type="entry name" value="NagB/RpiA_transferase-like"/>
</dbReference>
<evidence type="ECO:0000313" key="3">
    <source>
        <dbReference type="Proteomes" id="UP001382727"/>
    </source>
</evidence>
<proteinExistence type="predicted"/>
<dbReference type="Gene3D" id="3.40.1080.10">
    <property type="entry name" value="Glutaconate Coenzyme A-transferase"/>
    <property type="match status" value="1"/>
</dbReference>
<keyword evidence="3" id="KW-1185">Reference proteome</keyword>
<protein>
    <submittedName>
        <fullName evidence="2">3-oxoacid CoA-transferase subunit A</fullName>
    </submittedName>
</protein>
<reference evidence="2 3" key="1">
    <citation type="submission" date="2024-02" db="EMBL/GenBank/DDBJ databases">
        <title>Janibacter sp. nov., isolated from gut of marine sandworm.</title>
        <authorList>
            <person name="Kim B."/>
            <person name="Jun M.O."/>
            <person name="Shin N.-R."/>
        </authorList>
    </citation>
    <scope>NUCLEOTIDE SEQUENCE [LARGE SCALE GENOMIC DNA]</scope>
    <source>
        <strain evidence="2 3">A1S7</strain>
    </source>
</reference>
<sequence>MDKFVPTAQEALADVRDGSTIHVSGFGSAGLPVDLLETLAEQGARDLTIVSNNGGTGDRGLARLIAAGQVSRLVASFPRGADTKAFDEAFATGRLEYECVPQGTLAERIRAAGAGIGGFFTPTSYGTELAEGKETRVINGRGHVFEKPLHADVALVRAWGADALGNVVYRKTGRNFGPVMCTAATTTVVSVEHRLAIGEIDPEHVVTPGIFVDRVVVDDPHLAVSA</sequence>
<accession>A0ABZ2MLW4</accession>
<dbReference type="PANTHER" id="PTHR13707">
    <property type="entry name" value="KETOACID-COENZYME A TRANSFERASE"/>
    <property type="match status" value="1"/>
</dbReference>
<evidence type="ECO:0000256" key="1">
    <source>
        <dbReference type="ARBA" id="ARBA00022679"/>
    </source>
</evidence>
<dbReference type="InterPro" id="IPR012792">
    <property type="entry name" value="3-oxoacid_CoA-transf_A"/>
</dbReference>
<dbReference type="Pfam" id="PF01144">
    <property type="entry name" value="CoA_trans"/>
    <property type="match status" value="1"/>
</dbReference>
<gene>
    <name evidence="2" type="ORF">V1351_13810</name>
</gene>
<dbReference type="PANTHER" id="PTHR13707:SF60">
    <property type="entry name" value="ACETATE COA-TRANSFERASE SUBUNIT ALPHA"/>
    <property type="match status" value="1"/>
</dbReference>
<dbReference type="SMART" id="SM00882">
    <property type="entry name" value="CoA_trans"/>
    <property type="match status" value="1"/>
</dbReference>
<dbReference type="SUPFAM" id="SSF100950">
    <property type="entry name" value="NagB/RpiA/CoA transferase-like"/>
    <property type="match status" value="1"/>
</dbReference>
<dbReference type="InterPro" id="IPR004165">
    <property type="entry name" value="CoA_trans_fam_I"/>
</dbReference>
<dbReference type="NCBIfam" id="TIGR02429">
    <property type="entry name" value="pcaI_scoA_fam"/>
    <property type="match status" value="1"/>
</dbReference>